<sequence length="510" mass="58379">MDIALTFGSLGDLVQLSQLAIQLGRAVVAAISGESAREYQQLRNDLDLFTNVVATYQQHELTPYLQELDFVSKQVVENCTTLLRDNLDHLQSHYGSSFAKYGSGSKTRDILKRVEWCMREKERIRSLRESLQEGMQRLAILSSLSARKSARVDNATLLARIAHVQQICQDNHCQVQQMLEQQRLKNDNHARERNDQFDYIQAQLGKSEKTSSTIMSRASDTLQCILEIKQLIVSMSQTITQRQISASNSNCIRTLDPTKELPVMLEDALGRHLEIPAQWLDTLQWNTLNFLLTERFKGRKGQKMVKKRQYALQESASGKDINTDVPLYHGLRRGMQINMSMIFFENRLVVGVRDTQKEVTIRCPIPDSGIWIFVKMLPVNASTSHTATSKSPTIQFAERLTAVFEMRVETSIQAEPGDFQRVRFLRGAVAGCTFDRRGRLEFDISSCRDFVRAYDAAMLKHLGKHPFSKTGKLRLSHYFTDLEEKTHGLYCWIYFGRANDGDILNKKWQV</sequence>
<name>A0ACC1MKW8_9HYPO</name>
<reference evidence="1" key="1">
    <citation type="submission" date="2022-08" db="EMBL/GenBank/DDBJ databases">
        <title>Genome Sequence of Lecanicillium fungicola.</title>
        <authorList>
            <person name="Buettner E."/>
        </authorList>
    </citation>
    <scope>NUCLEOTIDE SEQUENCE</scope>
    <source>
        <strain evidence="1">Babe33</strain>
    </source>
</reference>
<dbReference type="Proteomes" id="UP001143910">
    <property type="component" value="Unassembled WGS sequence"/>
</dbReference>
<keyword evidence="2" id="KW-1185">Reference proteome</keyword>
<organism evidence="1 2">
    <name type="scientific">Zarea fungicola</name>
    <dbReference type="NCBI Taxonomy" id="93591"/>
    <lineage>
        <taxon>Eukaryota</taxon>
        <taxon>Fungi</taxon>
        <taxon>Dikarya</taxon>
        <taxon>Ascomycota</taxon>
        <taxon>Pezizomycotina</taxon>
        <taxon>Sordariomycetes</taxon>
        <taxon>Hypocreomycetidae</taxon>
        <taxon>Hypocreales</taxon>
        <taxon>Cordycipitaceae</taxon>
        <taxon>Zarea</taxon>
    </lineage>
</organism>
<accession>A0ACC1MKW8</accession>
<gene>
    <name evidence="1" type="ORF">NQ176_g9889</name>
</gene>
<evidence type="ECO:0000313" key="2">
    <source>
        <dbReference type="Proteomes" id="UP001143910"/>
    </source>
</evidence>
<dbReference type="EMBL" id="JANJQO010002444">
    <property type="protein sequence ID" value="KAJ2966981.1"/>
    <property type="molecule type" value="Genomic_DNA"/>
</dbReference>
<proteinExistence type="predicted"/>
<evidence type="ECO:0000313" key="1">
    <source>
        <dbReference type="EMBL" id="KAJ2966981.1"/>
    </source>
</evidence>
<protein>
    <submittedName>
        <fullName evidence="1">Uncharacterized protein</fullName>
    </submittedName>
</protein>
<comment type="caution">
    <text evidence="1">The sequence shown here is derived from an EMBL/GenBank/DDBJ whole genome shotgun (WGS) entry which is preliminary data.</text>
</comment>